<gene>
    <name evidence="2" type="primary">P0529H11.35</name>
</gene>
<reference evidence="2" key="1">
    <citation type="journal article" date="2002" name="Nature">
        <title>The genome sequence and structure of rice chromosome 1.</title>
        <authorList>
            <person name="Sasaki T."/>
            <person name="Matsumoto T."/>
            <person name="Yamamoto K."/>
            <person name="Sakata K."/>
            <person name="Baba T."/>
            <person name="Katayose Y."/>
            <person name="Wu J."/>
            <person name="Niimura Y."/>
            <person name="Cheng Z."/>
            <person name="Nagamura Y."/>
            <person name="Antonio B.A."/>
            <person name="Kanamori H."/>
            <person name="Hosokawa S."/>
            <person name="Masukawa M."/>
            <person name="Arikawa K."/>
            <person name="Chiden Y."/>
            <person name="Hayashi M."/>
            <person name="Okamoto M."/>
            <person name="Ando T."/>
            <person name="Aoki H."/>
            <person name="Arita K."/>
            <person name="Hamada M."/>
            <person name="Harada C."/>
            <person name="Hijishita S."/>
            <person name="Honda M."/>
            <person name="Ichikawa Y."/>
            <person name="Idonuma A."/>
            <person name="Iijima M."/>
            <person name="Ikeda M."/>
            <person name="Ikeno M."/>
            <person name="Itoh S."/>
            <person name="Itoh T."/>
            <person name="Itoh Y."/>
            <person name="Itoh Y."/>
            <person name="Iwabuchi A."/>
            <person name="Kamiya K."/>
            <person name="Karasawa W."/>
            <person name="Katagiri S."/>
            <person name="Kikuta A."/>
            <person name="Kobayashi N."/>
            <person name="Kono I."/>
            <person name="Machita K."/>
            <person name="Maehara T."/>
            <person name="Mizuno H."/>
            <person name="Mizubayashi T."/>
            <person name="Mukai Y."/>
            <person name="Nagasaki H."/>
            <person name="Nakashima M."/>
            <person name="Nakama Y."/>
            <person name="Nakamichi Y."/>
            <person name="Nakamura M."/>
            <person name="Namiki N."/>
            <person name="Negishi M."/>
            <person name="Ohta I."/>
            <person name="Ono N."/>
            <person name="Saji S."/>
            <person name="Sakai K."/>
            <person name="Shibata M."/>
            <person name="Shimokawa T."/>
            <person name="Shomura A."/>
            <person name="Song J."/>
            <person name="Takazaki Y."/>
            <person name="Terasawa K."/>
            <person name="Tsuji K."/>
            <person name="Waki K."/>
            <person name="Yamagata H."/>
            <person name="Yamane H."/>
            <person name="Yoshiki S."/>
            <person name="Yoshihara R."/>
            <person name="Yukawa K."/>
            <person name="Zhong H."/>
            <person name="Iwama H."/>
            <person name="Endo T."/>
            <person name="Ito H."/>
            <person name="Hahn J.H."/>
            <person name="Kim H.I."/>
            <person name="Eun M.Y."/>
            <person name="Yano M."/>
            <person name="Jiang J."/>
            <person name="Gojobori T."/>
        </authorList>
    </citation>
    <scope>NUCLEOTIDE SEQUENCE [LARGE SCALE GENOMIC DNA]</scope>
</reference>
<evidence type="ECO:0000313" key="2">
    <source>
        <dbReference type="EMBL" id="BAD82653.1"/>
    </source>
</evidence>
<feature type="region of interest" description="Disordered" evidence="1">
    <location>
        <begin position="28"/>
        <end position="126"/>
    </location>
</feature>
<organism evidence="2">
    <name type="scientific">Oryza sativa subsp. japonica</name>
    <name type="common">Rice</name>
    <dbReference type="NCBI Taxonomy" id="39947"/>
    <lineage>
        <taxon>Eukaryota</taxon>
        <taxon>Viridiplantae</taxon>
        <taxon>Streptophyta</taxon>
        <taxon>Embryophyta</taxon>
        <taxon>Tracheophyta</taxon>
        <taxon>Spermatophyta</taxon>
        <taxon>Magnoliopsida</taxon>
        <taxon>Liliopsida</taxon>
        <taxon>Poales</taxon>
        <taxon>Poaceae</taxon>
        <taxon>BOP clade</taxon>
        <taxon>Oryzoideae</taxon>
        <taxon>Oryzeae</taxon>
        <taxon>Oryzinae</taxon>
        <taxon>Oryza</taxon>
        <taxon>Oryza sativa</taxon>
    </lineage>
</organism>
<proteinExistence type="predicted"/>
<evidence type="ECO:0000256" key="1">
    <source>
        <dbReference type="SAM" id="MobiDB-lite"/>
    </source>
</evidence>
<accession>Q5N7B1</accession>
<name>Q5N7B1_ORYSJ</name>
<protein>
    <submittedName>
        <fullName evidence="2">Uncharacterized protein</fullName>
    </submittedName>
</protein>
<feature type="compositionally biased region" description="Basic residues" evidence="1">
    <location>
        <begin position="71"/>
        <end position="89"/>
    </location>
</feature>
<dbReference type="AlphaFoldDB" id="Q5N7B1"/>
<dbReference type="EMBL" id="AP004072">
    <property type="protein sequence ID" value="BAD82653.1"/>
    <property type="molecule type" value="Genomic_DNA"/>
</dbReference>
<dbReference type="Proteomes" id="UP000817658">
    <property type="component" value="Chromosome 1"/>
</dbReference>
<feature type="compositionally biased region" description="Basic and acidic residues" evidence="1">
    <location>
        <begin position="97"/>
        <end position="113"/>
    </location>
</feature>
<sequence>MNLEYNGGVEGINDRKRAGTVHVPRWWCPSSMRINPNSGGAIDEMPPCRRSPLGSEREGPADGASGPGGSGRRRAAARQRVAAARRRAAPRGPASAEGRRRGDAAAGGRHDGGQGRVAVASNRRGG</sequence>